<gene>
    <name evidence="1" type="primary">AVEN_194268_1</name>
    <name evidence="1" type="ORF">CEXT_424501</name>
</gene>
<evidence type="ECO:0000313" key="2">
    <source>
        <dbReference type="Proteomes" id="UP001054945"/>
    </source>
</evidence>
<keyword evidence="2" id="KW-1185">Reference proteome</keyword>
<protein>
    <submittedName>
        <fullName evidence="1">Uncharacterized protein</fullName>
    </submittedName>
</protein>
<dbReference type="EMBL" id="BPLR01017833">
    <property type="protein sequence ID" value="GIY94864.1"/>
    <property type="molecule type" value="Genomic_DNA"/>
</dbReference>
<evidence type="ECO:0000313" key="1">
    <source>
        <dbReference type="EMBL" id="GIY94864.1"/>
    </source>
</evidence>
<comment type="caution">
    <text evidence="1">The sequence shown here is derived from an EMBL/GenBank/DDBJ whole genome shotgun (WGS) entry which is preliminary data.</text>
</comment>
<organism evidence="1 2">
    <name type="scientific">Caerostris extrusa</name>
    <name type="common">Bark spider</name>
    <name type="synonym">Caerostris bankana</name>
    <dbReference type="NCBI Taxonomy" id="172846"/>
    <lineage>
        <taxon>Eukaryota</taxon>
        <taxon>Metazoa</taxon>
        <taxon>Ecdysozoa</taxon>
        <taxon>Arthropoda</taxon>
        <taxon>Chelicerata</taxon>
        <taxon>Arachnida</taxon>
        <taxon>Araneae</taxon>
        <taxon>Araneomorphae</taxon>
        <taxon>Entelegynae</taxon>
        <taxon>Araneoidea</taxon>
        <taxon>Araneidae</taxon>
        <taxon>Caerostris</taxon>
    </lineage>
</organism>
<dbReference type="Proteomes" id="UP001054945">
    <property type="component" value="Unassembled WGS sequence"/>
</dbReference>
<dbReference type="AlphaFoldDB" id="A0AAV4XM26"/>
<name>A0AAV4XM26_CAEEX</name>
<reference evidence="1 2" key="1">
    <citation type="submission" date="2021-06" db="EMBL/GenBank/DDBJ databases">
        <title>Caerostris extrusa draft genome.</title>
        <authorList>
            <person name="Kono N."/>
            <person name="Arakawa K."/>
        </authorList>
    </citation>
    <scope>NUCLEOTIDE SEQUENCE [LARGE SCALE GENOMIC DNA]</scope>
</reference>
<proteinExistence type="predicted"/>
<accession>A0AAV4XM26</accession>
<sequence>MFCVTLSEIRPLQMAGGADDAAVLPVASHGAVPPVHLHSWPHGNHQQLHGHHHPPTCGQSNGHCFPNPSSLPNASSRRCFFVCFHVTRRYGSQCYRIRHRLRKHNGHGETWYYYEHHFLLCPNVYDKHPGDIYVWSELFSKLGQWKLLTITNRKLDFAFQCI</sequence>